<organism evidence="2">
    <name type="scientific">Magallana gigas</name>
    <name type="common">Pacific oyster</name>
    <name type="synonym">Crassostrea gigas</name>
    <dbReference type="NCBI Taxonomy" id="29159"/>
    <lineage>
        <taxon>Eukaryota</taxon>
        <taxon>Metazoa</taxon>
        <taxon>Spiralia</taxon>
        <taxon>Lophotrochozoa</taxon>
        <taxon>Mollusca</taxon>
        <taxon>Bivalvia</taxon>
        <taxon>Autobranchia</taxon>
        <taxon>Pteriomorphia</taxon>
        <taxon>Ostreida</taxon>
        <taxon>Ostreoidea</taxon>
        <taxon>Ostreidae</taxon>
        <taxon>Magallana</taxon>
    </lineage>
</organism>
<feature type="compositionally biased region" description="Basic and acidic residues" evidence="1">
    <location>
        <begin position="637"/>
        <end position="657"/>
    </location>
</feature>
<feature type="compositionally biased region" description="Basic and acidic residues" evidence="1">
    <location>
        <begin position="285"/>
        <end position="307"/>
    </location>
</feature>
<feature type="compositionally biased region" description="Basic and acidic residues" evidence="1">
    <location>
        <begin position="611"/>
        <end position="620"/>
    </location>
</feature>
<feature type="region of interest" description="Disordered" evidence="1">
    <location>
        <begin position="427"/>
        <end position="558"/>
    </location>
</feature>
<feature type="compositionally biased region" description="Basic and acidic residues" evidence="1">
    <location>
        <begin position="320"/>
        <end position="348"/>
    </location>
</feature>
<dbReference type="GO" id="GO:0032467">
    <property type="term" value="P:positive regulation of cytokinesis"/>
    <property type="evidence" value="ECO:0007669"/>
    <property type="project" value="InterPro"/>
</dbReference>
<gene>
    <name evidence="2" type="ORF">CGI_10005467</name>
</gene>
<feature type="compositionally biased region" description="Basic and acidic residues" evidence="1">
    <location>
        <begin position="666"/>
        <end position="713"/>
    </location>
</feature>
<feature type="compositionally biased region" description="Basic and acidic residues" evidence="1">
    <location>
        <begin position="800"/>
        <end position="865"/>
    </location>
</feature>
<feature type="compositionally biased region" description="Basic residues" evidence="1">
    <location>
        <begin position="83"/>
        <end position="99"/>
    </location>
</feature>
<feature type="compositionally biased region" description="Basic and acidic residues" evidence="1">
    <location>
        <begin position="427"/>
        <end position="442"/>
    </location>
</feature>
<feature type="region of interest" description="Disordered" evidence="1">
    <location>
        <begin position="154"/>
        <end position="393"/>
    </location>
</feature>
<feature type="compositionally biased region" description="Basic and acidic residues" evidence="1">
    <location>
        <begin position="473"/>
        <end position="486"/>
    </location>
</feature>
<feature type="compositionally biased region" description="Basic and acidic residues" evidence="1">
    <location>
        <begin position="992"/>
        <end position="1025"/>
    </location>
</feature>
<dbReference type="InParanoid" id="K1QHK8"/>
<dbReference type="EMBL" id="JH816545">
    <property type="protein sequence ID" value="EKC30619.1"/>
    <property type="molecule type" value="Genomic_DNA"/>
</dbReference>
<dbReference type="GO" id="GO:0000922">
    <property type="term" value="C:spindle pole"/>
    <property type="evidence" value="ECO:0007669"/>
    <property type="project" value="InterPro"/>
</dbReference>
<feature type="compositionally biased region" description="Basic and acidic residues" evidence="1">
    <location>
        <begin position="503"/>
        <end position="518"/>
    </location>
</feature>
<evidence type="ECO:0000313" key="2">
    <source>
        <dbReference type="EMBL" id="EKC30619.1"/>
    </source>
</evidence>
<dbReference type="PANTHER" id="PTHR21616:SF2">
    <property type="entry name" value="CENTROSOME AND SPINDLE POLE-ASSOCIATED PROTEIN 1"/>
    <property type="match status" value="1"/>
</dbReference>
<feature type="compositionally biased region" description="Polar residues" evidence="1">
    <location>
        <begin position="50"/>
        <end position="70"/>
    </location>
</feature>
<feature type="compositionally biased region" description="Basic and acidic residues" evidence="1">
    <location>
        <begin position="154"/>
        <end position="180"/>
    </location>
</feature>
<reference evidence="2" key="1">
    <citation type="journal article" date="2012" name="Nature">
        <title>The oyster genome reveals stress adaptation and complexity of shell formation.</title>
        <authorList>
            <person name="Zhang G."/>
            <person name="Fang X."/>
            <person name="Guo X."/>
            <person name="Li L."/>
            <person name="Luo R."/>
            <person name="Xu F."/>
            <person name="Yang P."/>
            <person name="Zhang L."/>
            <person name="Wang X."/>
            <person name="Qi H."/>
            <person name="Xiong Z."/>
            <person name="Que H."/>
            <person name="Xie Y."/>
            <person name="Holland P.W."/>
            <person name="Paps J."/>
            <person name="Zhu Y."/>
            <person name="Wu F."/>
            <person name="Chen Y."/>
            <person name="Wang J."/>
            <person name="Peng C."/>
            <person name="Meng J."/>
            <person name="Yang L."/>
            <person name="Liu J."/>
            <person name="Wen B."/>
            <person name="Zhang N."/>
            <person name="Huang Z."/>
            <person name="Zhu Q."/>
            <person name="Feng Y."/>
            <person name="Mount A."/>
            <person name="Hedgecock D."/>
            <person name="Xu Z."/>
            <person name="Liu Y."/>
            <person name="Domazet-Loso T."/>
            <person name="Du Y."/>
            <person name="Sun X."/>
            <person name="Zhang S."/>
            <person name="Liu B."/>
            <person name="Cheng P."/>
            <person name="Jiang X."/>
            <person name="Li J."/>
            <person name="Fan D."/>
            <person name="Wang W."/>
            <person name="Fu W."/>
            <person name="Wang T."/>
            <person name="Wang B."/>
            <person name="Zhang J."/>
            <person name="Peng Z."/>
            <person name="Li Y."/>
            <person name="Li N."/>
            <person name="Wang J."/>
            <person name="Chen M."/>
            <person name="He Y."/>
            <person name="Tan F."/>
            <person name="Song X."/>
            <person name="Zheng Q."/>
            <person name="Huang R."/>
            <person name="Yang H."/>
            <person name="Du X."/>
            <person name="Chen L."/>
            <person name="Yang M."/>
            <person name="Gaffney P.M."/>
            <person name="Wang S."/>
            <person name="Luo L."/>
            <person name="She Z."/>
            <person name="Ming Y."/>
            <person name="Huang W."/>
            <person name="Zhang S."/>
            <person name="Huang B."/>
            <person name="Zhang Y."/>
            <person name="Qu T."/>
            <person name="Ni P."/>
            <person name="Miao G."/>
            <person name="Wang J."/>
            <person name="Wang Q."/>
            <person name="Steinberg C.E."/>
            <person name="Wang H."/>
            <person name="Li N."/>
            <person name="Qian L."/>
            <person name="Zhang G."/>
            <person name="Li Y."/>
            <person name="Yang H."/>
            <person name="Liu X."/>
            <person name="Wang J."/>
            <person name="Yin Y."/>
            <person name="Wang J."/>
        </authorList>
    </citation>
    <scope>NUCLEOTIDE SEQUENCE [LARGE SCALE GENOMIC DNA]</scope>
    <source>
        <strain evidence="2">05x7-T-G4-1.051#20</strain>
    </source>
</reference>
<dbReference type="GO" id="GO:0005813">
    <property type="term" value="C:centrosome"/>
    <property type="evidence" value="ECO:0007669"/>
    <property type="project" value="InterPro"/>
</dbReference>
<name>K1QHK8_MAGGI</name>
<feature type="compositionally biased region" description="Basic and acidic residues" evidence="1">
    <location>
        <begin position="881"/>
        <end position="906"/>
    </location>
</feature>
<feature type="compositionally biased region" description="Basic and acidic residues" evidence="1">
    <location>
        <begin position="212"/>
        <end position="227"/>
    </location>
</feature>
<accession>K1QHK8</accession>
<dbReference type="GO" id="GO:0005874">
    <property type="term" value="C:microtubule"/>
    <property type="evidence" value="ECO:0007669"/>
    <property type="project" value="InterPro"/>
</dbReference>
<protein>
    <submittedName>
        <fullName evidence="2">Centrosome and spindle pole-associated protein 1</fullName>
    </submittedName>
</protein>
<feature type="compositionally biased region" description="Low complexity" evidence="1">
    <location>
        <begin position="519"/>
        <end position="531"/>
    </location>
</feature>
<feature type="compositionally biased region" description="Basic and acidic residues" evidence="1">
    <location>
        <begin position="190"/>
        <end position="206"/>
    </location>
</feature>
<dbReference type="HOGENOM" id="CLU_281626_0_0_1"/>
<sequence>MSSCIESGDEVLSIMADSDNDSFEGFDSDAIREAEKRLAKKLNEVKAVTRANSATGSVSKDLNNNGNDQSECAPARPVASSKGTKRKKANGNKNKTKKTKKDDKLSGKDITNALHSEALASVVRSLTSLTQKDSPLDALEEVEWAIVWPGGYKAWRDLPRRGRPRDPPQEREDTPPREPEIYEASLHGLRQHDSAEVRKKQTRNDEYNDFLKQNREKEKHKYDKQKYGESNPRGIRDRPSSEPQPTDGIYATLPGLHYNGSAERRRGGNRPPPGPRRGWQSPGNDDGRDRRRREKPSYRQDDRDRRLKSYNSDGAINRAGNDRRYDDDDDDDRRGRYRSDRNRDKGILDDDNWLSARQEPEDEYQNLEPNPPRQRGRAPPNRSPPPDKEDMARANYFATLPVGGNDRESANARKKARYREELQLQMREAEAARRREKVEELRVNASGLLDPEKTPKRLTYLGEPNPSPRRNLKSPEVRPYHTRFDLSPRGQGIEPESSGGYTPRERGRTRERRPRERSGGILDIGFDGLLDQPRRGGASQVPPGLQYQPSTYVTGGGSGGLNQPYSSIDEAYHYYGMKNPLEPDNSAPPPLDLGGGGGGYDRPYRGSPRVTFDDSSKKYGILKDERYEKKDEIVQTFDQKDETVQTARARDRSKERISPYQFPSDDDLRSRSQNDKRSYQEELDRQIQEKRYRKQREKEEQERYEKKLDDEIRNYNPFGKGGGGAPLRDNQGNIVADLRAMHQDPETARSTARATHESPRFRAPSSPRDDLIAPPPDQIDASGDVTHARGGHGIFGQPKTEQEKTQSDRYKDELRRQIEKEKERIEEEKENRRLEEQRLRIQKEYEEEQRKKREKEEETRRRNEELQQQAEAKKKEAKRKRQEEDERRTQEKRDQQERERQERQEPRGSSPPVPAVRTATEQKPDYAEDKKTPEPTISPKPGDFMLAYFNPQTSEDTRKSPPIPALRREPSPLVESSRPPPQPPSRANSSDVLKELASMRKQLQSERKRVENALETQRNEPDVFDPRMVQRPAPKEIDVFERARQGEPAPVRTENLNPRNIQEFNELKYKSVCDSNPAELSGFDTNGRQAACVPKKLRRSTNSSGPGGPWFH</sequence>
<dbReference type="PANTHER" id="PTHR21616">
    <property type="entry name" value="CENTROSOME SPINDLE POLE ASSOCIATED PROTEIN"/>
    <property type="match status" value="1"/>
</dbReference>
<feature type="region of interest" description="Disordered" evidence="1">
    <location>
        <begin position="637"/>
        <end position="1031"/>
    </location>
</feature>
<dbReference type="InterPro" id="IPR026708">
    <property type="entry name" value="CSPP1"/>
</dbReference>
<evidence type="ECO:0000256" key="1">
    <source>
        <dbReference type="SAM" id="MobiDB-lite"/>
    </source>
</evidence>
<feature type="region of interest" description="Disordered" evidence="1">
    <location>
        <begin position="578"/>
        <end position="620"/>
    </location>
</feature>
<proteinExistence type="predicted"/>
<feature type="compositionally biased region" description="Basic and acidic residues" evidence="1">
    <location>
        <begin position="920"/>
        <end position="933"/>
    </location>
</feature>
<dbReference type="AlphaFoldDB" id="K1QHK8"/>
<feature type="region of interest" description="Disordered" evidence="1">
    <location>
        <begin position="49"/>
        <end position="109"/>
    </location>
</feature>